<dbReference type="InterPro" id="IPR036388">
    <property type="entry name" value="WH-like_DNA-bd_sf"/>
</dbReference>
<dbReference type="InterPro" id="IPR002182">
    <property type="entry name" value="NB-ARC"/>
</dbReference>
<dbReference type="Pfam" id="PF23559">
    <property type="entry name" value="WHD_DRP"/>
    <property type="match status" value="1"/>
</dbReference>
<evidence type="ECO:0000256" key="3">
    <source>
        <dbReference type="ARBA" id="ARBA00008894"/>
    </source>
</evidence>
<evidence type="ECO:0000256" key="2">
    <source>
        <dbReference type="ARBA" id="ARBA00004496"/>
    </source>
</evidence>
<keyword evidence="6" id="KW-0381">Hypersensitive response</keyword>
<keyword evidence="5" id="KW-0433">Leucine-rich repeat</keyword>
<keyword evidence="7" id="KW-0677">Repeat</keyword>
<accession>A0A022PPW4</accession>
<evidence type="ECO:0000256" key="1">
    <source>
        <dbReference type="ARBA" id="ARBA00002074"/>
    </source>
</evidence>
<evidence type="ECO:0000256" key="4">
    <source>
        <dbReference type="ARBA" id="ARBA00022490"/>
    </source>
</evidence>
<evidence type="ECO:0000259" key="11">
    <source>
        <dbReference type="Pfam" id="PF00931"/>
    </source>
</evidence>
<keyword evidence="8" id="KW-0547">Nucleotide-binding</keyword>
<evidence type="ECO:0000256" key="8">
    <source>
        <dbReference type="ARBA" id="ARBA00022741"/>
    </source>
</evidence>
<dbReference type="InterPro" id="IPR058922">
    <property type="entry name" value="WHD_DRP"/>
</dbReference>
<keyword evidence="14" id="KW-1185">Reference proteome</keyword>
<dbReference type="eggNOG" id="KOG4658">
    <property type="taxonomic scope" value="Eukaryota"/>
</dbReference>
<dbReference type="Gene3D" id="1.10.8.430">
    <property type="entry name" value="Helical domain of apoptotic protease-activating factors"/>
    <property type="match status" value="1"/>
</dbReference>
<evidence type="ECO:0000313" key="13">
    <source>
        <dbReference type="EMBL" id="EYU17781.1"/>
    </source>
</evidence>
<dbReference type="GO" id="GO:0009626">
    <property type="term" value="P:plant-type hypersensitive response"/>
    <property type="evidence" value="ECO:0007669"/>
    <property type="project" value="UniProtKB-KW"/>
</dbReference>
<evidence type="ECO:0000256" key="9">
    <source>
        <dbReference type="ARBA" id="ARBA00022821"/>
    </source>
</evidence>
<keyword evidence="4" id="KW-0963">Cytoplasm</keyword>
<keyword evidence="10" id="KW-0067">ATP-binding</keyword>
<dbReference type="FunFam" id="1.10.10.10:FF:000322">
    <property type="entry name" value="Probable disease resistance protein At1g63360"/>
    <property type="match status" value="1"/>
</dbReference>
<evidence type="ECO:0000313" key="14">
    <source>
        <dbReference type="Proteomes" id="UP000030748"/>
    </source>
</evidence>
<dbReference type="InterPro" id="IPR032675">
    <property type="entry name" value="LRR_dom_sf"/>
</dbReference>
<comment type="similarity">
    <text evidence="3">Belongs to the disease resistance NB-LRR family.</text>
</comment>
<dbReference type="InterPro" id="IPR044974">
    <property type="entry name" value="Disease_R_plants"/>
</dbReference>
<dbReference type="InterPro" id="IPR027417">
    <property type="entry name" value="P-loop_NTPase"/>
</dbReference>
<dbReference type="Proteomes" id="UP000030748">
    <property type="component" value="Unassembled WGS sequence"/>
</dbReference>
<sequence length="827" mass="94532">MAAYSAVVSLLHILHPDQFPLIYDRTPEIESLYSKLVSLQSLLEKIVPTKSIRDEVNNLDVQIREAIYTAQDNIESFIFRQEQIHTALLPEIIIIAADAIDPLITKAEAIASSINETSSPENTRETRSTNIFIKKIVGQEEDLKKLKDEILNDTCELAVVPIVGLPGIGKTTLARSIYNHRHVKKHFNIRAWVTVTQDYQLKEIYSDLLSSIERKGEKSRRDRVMNTEASASKLADRLHKELLGGRYLVVVDDIWDEESWDALRHSFPDSANNSRIVVTSRLREIAHYVVTSRFEEEIDPRDTFGYFIHTMKPLNDENSWTLLRQTVFRDDDRRSCPPHLLDIGLKIARNCRGLPLSLTVVGGLLFAQGDETGRYWESIEEDTHAAAARGDESYLEILYLSYNHLPGRLKACFLYMGAFPEDSEIVVSKIVSLWVAEGFLELAQQQSVEQVAAESLEQLIDRNLIHIRGFTSNSRTKACGMHDSLRDLSVKECGKEKFFHSRRKYVQELPEDTDAQRRICVHRNVLMCMEEVHDSVKRIKFARTLLYAGPHHHHPLPFCLTFDLLRVLDAFTVCFIEFSDEIVKLVHLRYLSLTYNGKLPSTLCNLRKLQILMVRRHPKIIYVATSFLPVIWNMAHLRHLVFTESDLPGIIHRRHDEGDSVLFANLQSLSNVSAGSCTKEVLQNMPNLKKLAVWTKTPPGPTDSCLHLGQLQNLQAFKFTVVQPRPKLMSKTKIIDHFPNTLVKLRLSGCALPWEDMTVIGQLPCLEVLKLRDMAFKGDRWHVGADEFGMLKFLLLEYMDLKVWGLADDGGGNLLSVYFYTLSYLFI</sequence>
<dbReference type="InterPro" id="IPR042197">
    <property type="entry name" value="Apaf_helical"/>
</dbReference>
<dbReference type="EMBL" id="KI632363">
    <property type="protein sequence ID" value="EYU17781.1"/>
    <property type="molecule type" value="Genomic_DNA"/>
</dbReference>
<comment type="subcellular location">
    <subcellularLocation>
        <location evidence="2">Cytoplasm</location>
    </subcellularLocation>
</comment>
<dbReference type="Gene3D" id="3.80.10.10">
    <property type="entry name" value="Ribonuclease Inhibitor"/>
    <property type="match status" value="1"/>
</dbReference>
<dbReference type="Pfam" id="PF00931">
    <property type="entry name" value="NB-ARC"/>
    <property type="match status" value="1"/>
</dbReference>
<organism evidence="13 14">
    <name type="scientific">Erythranthe guttata</name>
    <name type="common">Yellow monkey flower</name>
    <name type="synonym">Mimulus guttatus</name>
    <dbReference type="NCBI Taxonomy" id="4155"/>
    <lineage>
        <taxon>Eukaryota</taxon>
        <taxon>Viridiplantae</taxon>
        <taxon>Streptophyta</taxon>
        <taxon>Embryophyta</taxon>
        <taxon>Tracheophyta</taxon>
        <taxon>Spermatophyta</taxon>
        <taxon>Magnoliopsida</taxon>
        <taxon>eudicotyledons</taxon>
        <taxon>Gunneridae</taxon>
        <taxon>Pentapetalae</taxon>
        <taxon>asterids</taxon>
        <taxon>lamiids</taxon>
        <taxon>Lamiales</taxon>
        <taxon>Phrymaceae</taxon>
        <taxon>Erythranthe</taxon>
    </lineage>
</organism>
<evidence type="ECO:0000256" key="7">
    <source>
        <dbReference type="ARBA" id="ARBA00022737"/>
    </source>
</evidence>
<dbReference type="Gene3D" id="3.40.50.300">
    <property type="entry name" value="P-loop containing nucleotide triphosphate hydrolases"/>
    <property type="match status" value="1"/>
</dbReference>
<dbReference type="AlphaFoldDB" id="A0A022PPW4"/>
<dbReference type="PhylomeDB" id="A0A022PPW4"/>
<keyword evidence="9" id="KW-0611">Plant defense</keyword>
<proteinExistence type="inferred from homology"/>
<dbReference type="GO" id="GO:0005737">
    <property type="term" value="C:cytoplasm"/>
    <property type="evidence" value="ECO:0007669"/>
    <property type="project" value="UniProtKB-SubCell"/>
</dbReference>
<gene>
    <name evidence="13" type="ORF">MIMGU_mgv1a023021mg</name>
</gene>
<dbReference type="SUPFAM" id="SSF52540">
    <property type="entry name" value="P-loop containing nucleoside triphosphate hydrolases"/>
    <property type="match status" value="1"/>
</dbReference>
<evidence type="ECO:0000256" key="5">
    <source>
        <dbReference type="ARBA" id="ARBA00022614"/>
    </source>
</evidence>
<dbReference type="PANTHER" id="PTHR23155">
    <property type="entry name" value="DISEASE RESISTANCE PROTEIN RP"/>
    <property type="match status" value="1"/>
</dbReference>
<dbReference type="PANTHER" id="PTHR23155:SF1152">
    <property type="entry name" value="AAA+ ATPASE DOMAIN-CONTAINING PROTEIN"/>
    <property type="match status" value="1"/>
</dbReference>
<dbReference type="GO" id="GO:0051607">
    <property type="term" value="P:defense response to virus"/>
    <property type="evidence" value="ECO:0007669"/>
    <property type="project" value="UniProtKB-ARBA"/>
</dbReference>
<protein>
    <submittedName>
        <fullName evidence="13">Uncharacterized protein</fullName>
    </submittedName>
</protein>
<comment type="function">
    <text evidence="1">Confers resistance to late blight (Phytophthora infestans) races carrying the avirulence gene Avr1. Resistance proteins guard the plant against pathogens that contain an appropriate avirulence protein via an indirect interaction with this avirulence protein. That triggers a defense system including the hypersensitive response, which restricts the pathogen growth.</text>
</comment>
<feature type="domain" description="NB-ARC" evidence="11">
    <location>
        <begin position="140"/>
        <end position="331"/>
    </location>
</feature>
<dbReference type="FunFam" id="3.40.50.300:FF:001091">
    <property type="entry name" value="Probable disease resistance protein At1g61300"/>
    <property type="match status" value="1"/>
</dbReference>
<feature type="domain" description="Disease resistance protein winged helix" evidence="12">
    <location>
        <begin position="419"/>
        <end position="488"/>
    </location>
</feature>
<dbReference type="Gene3D" id="1.10.10.10">
    <property type="entry name" value="Winged helix-like DNA-binding domain superfamily/Winged helix DNA-binding domain"/>
    <property type="match status" value="1"/>
</dbReference>
<dbReference type="GO" id="GO:0005524">
    <property type="term" value="F:ATP binding"/>
    <property type="evidence" value="ECO:0007669"/>
    <property type="project" value="UniProtKB-KW"/>
</dbReference>
<evidence type="ECO:0000256" key="10">
    <source>
        <dbReference type="ARBA" id="ARBA00022840"/>
    </source>
</evidence>
<reference evidence="13 14" key="1">
    <citation type="journal article" date="2013" name="Proc. Natl. Acad. Sci. U.S.A.">
        <title>Fine-scale variation in meiotic recombination in Mimulus inferred from population shotgun sequencing.</title>
        <authorList>
            <person name="Hellsten U."/>
            <person name="Wright K.M."/>
            <person name="Jenkins J."/>
            <person name="Shu S."/>
            <person name="Yuan Y."/>
            <person name="Wessler S.R."/>
            <person name="Schmutz J."/>
            <person name="Willis J.H."/>
            <person name="Rokhsar D.S."/>
        </authorList>
    </citation>
    <scope>NUCLEOTIDE SEQUENCE [LARGE SCALE GENOMIC DNA]</scope>
    <source>
        <strain evidence="14">cv. DUN x IM62</strain>
    </source>
</reference>
<dbReference type="PRINTS" id="PR00364">
    <property type="entry name" value="DISEASERSIST"/>
</dbReference>
<name>A0A022PPW4_ERYGU</name>
<dbReference type="SUPFAM" id="SSF52047">
    <property type="entry name" value="RNI-like"/>
    <property type="match status" value="1"/>
</dbReference>
<evidence type="ECO:0000256" key="6">
    <source>
        <dbReference type="ARBA" id="ARBA00022667"/>
    </source>
</evidence>
<evidence type="ECO:0000259" key="12">
    <source>
        <dbReference type="Pfam" id="PF23559"/>
    </source>
</evidence>
<dbReference type="GO" id="GO:0043531">
    <property type="term" value="F:ADP binding"/>
    <property type="evidence" value="ECO:0007669"/>
    <property type="project" value="InterPro"/>
</dbReference>